<gene>
    <name evidence="1" type="ORF">ENR15_16370</name>
</gene>
<proteinExistence type="predicted"/>
<dbReference type="CDD" id="cd02980">
    <property type="entry name" value="TRX_Fd_family"/>
    <property type="match status" value="1"/>
</dbReference>
<sequence length="111" mass="12318">MTGQIPDQLPPEPQPRCVWVCQHQSCQRQGSEQVLAAFMGADLPEGVTIIPSGCLGQCSTGPTVRITPDEIWYYRIQPSDVPVIVEQHLKQGTPVQHKLNPRIHLSFVIGH</sequence>
<accession>A0A7C3ZXH6</accession>
<comment type="caution">
    <text evidence="1">The sequence shown here is derived from an EMBL/GenBank/DDBJ whole genome shotgun (WGS) entry which is preliminary data.</text>
</comment>
<reference evidence="1" key="1">
    <citation type="journal article" date="2020" name="mSystems">
        <title>Genome- and Community-Level Interaction Insights into Carbon Utilization and Element Cycling Functions of Hydrothermarchaeota in Hydrothermal Sediment.</title>
        <authorList>
            <person name="Zhou Z."/>
            <person name="Liu Y."/>
            <person name="Xu W."/>
            <person name="Pan J."/>
            <person name="Luo Z.H."/>
            <person name="Li M."/>
        </authorList>
    </citation>
    <scope>NUCLEOTIDE SEQUENCE [LARGE SCALE GENOMIC DNA]</scope>
    <source>
        <strain evidence="1">SpSt-374</strain>
    </source>
</reference>
<dbReference type="EMBL" id="DSPX01000167">
    <property type="protein sequence ID" value="HGG02169.1"/>
    <property type="molecule type" value="Genomic_DNA"/>
</dbReference>
<organism evidence="1">
    <name type="scientific">Planktothricoides sp. SpSt-374</name>
    <dbReference type="NCBI Taxonomy" id="2282167"/>
    <lineage>
        <taxon>Bacteria</taxon>
        <taxon>Bacillati</taxon>
        <taxon>Cyanobacteriota</taxon>
        <taxon>Cyanophyceae</taxon>
        <taxon>Oscillatoriophycideae</taxon>
        <taxon>Oscillatoriales</taxon>
        <taxon>Oscillatoriaceae</taxon>
        <taxon>Planktothricoides</taxon>
    </lineage>
</organism>
<dbReference type="AlphaFoldDB" id="A0A7C3ZXH6"/>
<dbReference type="InterPro" id="IPR036249">
    <property type="entry name" value="Thioredoxin-like_sf"/>
</dbReference>
<protein>
    <submittedName>
        <fullName evidence="1">(2Fe-2S) ferredoxin domain-containing protein</fullName>
    </submittedName>
</protein>
<evidence type="ECO:0000313" key="1">
    <source>
        <dbReference type="EMBL" id="HGG02169.1"/>
    </source>
</evidence>
<name>A0A7C3ZXH6_9CYAN</name>
<dbReference type="SUPFAM" id="SSF52833">
    <property type="entry name" value="Thioredoxin-like"/>
    <property type="match status" value="1"/>
</dbReference>
<dbReference type="Gene3D" id="3.40.30.10">
    <property type="entry name" value="Glutaredoxin"/>
    <property type="match status" value="1"/>
</dbReference>